<evidence type="ECO:0000313" key="3">
    <source>
        <dbReference type="Proteomes" id="UP001165460"/>
    </source>
</evidence>
<evidence type="ECO:0000313" key="2">
    <source>
        <dbReference type="EMBL" id="MCJ0741547.1"/>
    </source>
</evidence>
<accession>A0ABS9ZTK0</accession>
<organism evidence="2 3">
    <name type="scientific">Pedobacter montanisoli</name>
    <dbReference type="NCBI Taxonomy" id="2923277"/>
    <lineage>
        <taxon>Bacteria</taxon>
        <taxon>Pseudomonadati</taxon>
        <taxon>Bacteroidota</taxon>
        <taxon>Sphingobacteriia</taxon>
        <taxon>Sphingobacteriales</taxon>
        <taxon>Sphingobacteriaceae</taxon>
        <taxon>Pedobacter</taxon>
    </lineage>
</organism>
<proteinExistence type="predicted"/>
<keyword evidence="3" id="KW-1185">Reference proteome</keyword>
<protein>
    <submittedName>
        <fullName evidence="2">DUF4397 domain-containing protein</fullName>
    </submittedName>
</protein>
<dbReference type="PROSITE" id="PS51257">
    <property type="entry name" value="PROKAR_LIPOPROTEIN"/>
    <property type="match status" value="1"/>
</dbReference>
<comment type="caution">
    <text evidence="2">The sequence shown here is derived from an EMBL/GenBank/DDBJ whole genome shotgun (WGS) entry which is preliminary data.</text>
</comment>
<dbReference type="RefSeq" id="WP_243358671.1">
    <property type="nucleotide sequence ID" value="NZ_JALGBH010000001.1"/>
</dbReference>
<dbReference type="EMBL" id="JALGBH010000001">
    <property type="protein sequence ID" value="MCJ0741547.1"/>
    <property type="molecule type" value="Genomic_DNA"/>
</dbReference>
<dbReference type="InterPro" id="IPR025510">
    <property type="entry name" value="DUF4397"/>
</dbReference>
<feature type="domain" description="DUF4397" evidence="1">
    <location>
        <begin position="38"/>
        <end position="148"/>
    </location>
</feature>
<sequence length="233" mass="25144">MRTLSGLKLFISTIVIGLSLTSCLKNKNSDYQPVQISGLSLINAVPSSTNLDVYVDNLKATNFSIDFSFGTKIDYLNAYSGKRKIDLTKQGLQTSLASTTITLDPQIGYSLFAVNKIETPEFLLLKDDLTAPQSGKAKVRFVNLSPDLGIASLAINGSNANLFSNLAFKQASDYAEITAGTSVTFDLKNSNGTVETQLSQAQIEAGKIYTIYAKGLKSASDNTQLSVSIFRQK</sequence>
<dbReference type="Proteomes" id="UP001165460">
    <property type="component" value="Unassembled WGS sequence"/>
</dbReference>
<evidence type="ECO:0000259" key="1">
    <source>
        <dbReference type="Pfam" id="PF14344"/>
    </source>
</evidence>
<gene>
    <name evidence="2" type="ORF">MMF97_02410</name>
</gene>
<dbReference type="Pfam" id="PF14344">
    <property type="entry name" value="DUF4397"/>
    <property type="match status" value="1"/>
</dbReference>
<reference evidence="2" key="1">
    <citation type="submission" date="2022-03" db="EMBL/GenBank/DDBJ databases">
        <authorList>
            <person name="Woo C.Y."/>
        </authorList>
    </citation>
    <scope>NUCLEOTIDE SEQUENCE</scope>
    <source>
        <strain evidence="2">CYS-01</strain>
    </source>
</reference>
<name>A0ABS9ZTK0_9SPHI</name>